<organism evidence="10 11">
    <name type="scientific">Cloeon dipterum</name>
    <dbReference type="NCBI Taxonomy" id="197152"/>
    <lineage>
        <taxon>Eukaryota</taxon>
        <taxon>Metazoa</taxon>
        <taxon>Ecdysozoa</taxon>
        <taxon>Arthropoda</taxon>
        <taxon>Hexapoda</taxon>
        <taxon>Insecta</taxon>
        <taxon>Pterygota</taxon>
        <taxon>Palaeoptera</taxon>
        <taxon>Ephemeroptera</taxon>
        <taxon>Pisciforma</taxon>
        <taxon>Baetidae</taxon>
        <taxon>Cloeon</taxon>
    </lineage>
</organism>
<evidence type="ECO:0000256" key="3">
    <source>
        <dbReference type="ARBA" id="ARBA00022763"/>
    </source>
</evidence>
<feature type="compositionally biased region" description="Polar residues" evidence="7">
    <location>
        <begin position="843"/>
        <end position="852"/>
    </location>
</feature>
<evidence type="ECO:0000259" key="8">
    <source>
        <dbReference type="Pfam" id="PF11600"/>
    </source>
</evidence>
<keyword evidence="5" id="KW-0234">DNA repair</keyword>
<keyword evidence="4" id="KW-0143">Chaperone</keyword>
<evidence type="ECO:0000256" key="5">
    <source>
        <dbReference type="ARBA" id="ARBA00023204"/>
    </source>
</evidence>
<comment type="subcellular location">
    <subcellularLocation>
        <location evidence="1">Nucleus</location>
    </subcellularLocation>
</comment>
<keyword evidence="11" id="KW-1185">Reference proteome</keyword>
<dbReference type="OrthoDB" id="79480at2759"/>
<feature type="region of interest" description="Disordered" evidence="7">
    <location>
        <begin position="1"/>
        <end position="21"/>
    </location>
</feature>
<evidence type="ECO:0000256" key="1">
    <source>
        <dbReference type="ARBA" id="ARBA00004123"/>
    </source>
</evidence>
<feature type="compositionally biased region" description="Acidic residues" evidence="7">
    <location>
        <begin position="117"/>
        <end position="126"/>
    </location>
</feature>
<dbReference type="Pfam" id="PF11600">
    <property type="entry name" value="CAF1A_acidic"/>
    <property type="match status" value="1"/>
</dbReference>
<feature type="domain" description="Chromatin assembly factor 1 subunit A dimerization" evidence="9">
    <location>
        <begin position="433"/>
        <end position="501"/>
    </location>
</feature>
<feature type="compositionally biased region" description="Polar residues" evidence="7">
    <location>
        <begin position="1"/>
        <end position="13"/>
    </location>
</feature>
<dbReference type="GO" id="GO:0006334">
    <property type="term" value="P:nucleosome assembly"/>
    <property type="evidence" value="ECO:0007669"/>
    <property type="project" value="TreeGrafter"/>
</dbReference>
<reference evidence="10 11" key="1">
    <citation type="submission" date="2020-04" db="EMBL/GenBank/DDBJ databases">
        <authorList>
            <person name="Alioto T."/>
            <person name="Alioto T."/>
            <person name="Gomez Garrido J."/>
        </authorList>
    </citation>
    <scope>NUCLEOTIDE SEQUENCE [LARGE SCALE GENOMIC DNA]</scope>
</reference>
<evidence type="ECO:0000256" key="7">
    <source>
        <dbReference type="SAM" id="MobiDB-lite"/>
    </source>
</evidence>
<name>A0A8S1D0K8_9INSE</name>
<dbReference type="PANTHER" id="PTHR15272:SF0">
    <property type="entry name" value="CHROMATIN ASSEMBLY FACTOR 1 SUBUNIT A"/>
    <property type="match status" value="1"/>
</dbReference>
<dbReference type="EMBL" id="CADEPI010000089">
    <property type="protein sequence ID" value="CAB3373772.1"/>
    <property type="molecule type" value="Genomic_DNA"/>
</dbReference>
<dbReference type="PANTHER" id="PTHR15272">
    <property type="entry name" value="CHROMATIN ASSEMBLY FACTOR 1 SUBUNIT A CAF-1 SUBUNIT A"/>
    <property type="match status" value="1"/>
</dbReference>
<evidence type="ECO:0000313" key="11">
    <source>
        <dbReference type="Proteomes" id="UP000494165"/>
    </source>
</evidence>
<feature type="compositionally biased region" description="Acidic residues" evidence="7">
    <location>
        <begin position="91"/>
        <end position="105"/>
    </location>
</feature>
<feature type="compositionally biased region" description="Basic and acidic residues" evidence="7">
    <location>
        <begin position="812"/>
        <end position="824"/>
    </location>
</feature>
<dbReference type="GO" id="GO:0006281">
    <property type="term" value="P:DNA repair"/>
    <property type="evidence" value="ECO:0007669"/>
    <property type="project" value="UniProtKB-KW"/>
</dbReference>
<dbReference type="GO" id="GO:0005634">
    <property type="term" value="C:nucleus"/>
    <property type="evidence" value="ECO:0007669"/>
    <property type="project" value="UniProtKB-SubCell"/>
</dbReference>
<feature type="region of interest" description="Disordered" evidence="7">
    <location>
        <begin position="36"/>
        <end position="293"/>
    </location>
</feature>
<feature type="region of interest" description="Disordered" evidence="7">
    <location>
        <begin position="512"/>
        <end position="531"/>
    </location>
</feature>
<feature type="region of interest" description="Disordered" evidence="7">
    <location>
        <begin position="473"/>
        <end position="507"/>
    </location>
</feature>
<evidence type="ECO:0008006" key="12">
    <source>
        <dbReference type="Google" id="ProtNLM"/>
    </source>
</evidence>
<feature type="compositionally biased region" description="Basic and acidic residues" evidence="7">
    <location>
        <begin position="174"/>
        <end position="293"/>
    </location>
</feature>
<dbReference type="Proteomes" id="UP000494165">
    <property type="component" value="Unassembled WGS sequence"/>
</dbReference>
<evidence type="ECO:0000256" key="6">
    <source>
        <dbReference type="ARBA" id="ARBA00023242"/>
    </source>
</evidence>
<dbReference type="GO" id="GO:0033186">
    <property type="term" value="C:CAF-1 complex"/>
    <property type="evidence" value="ECO:0007669"/>
    <property type="project" value="TreeGrafter"/>
</dbReference>
<sequence length="904" mass="103558">MKNKGGNSSSTPPQKKLKQGTVLSFFEAAKIRNEVARKRKLSEPHDDEVTVLKVRCDEGNVKPPKVDDEKTVVPEKEHTKAVESSVNESSDVTEEVDGAPEDETLEEKSSPSKTESESEEEEEEDGSANTSFTSTGLNSSLLMDVDDKSITSISDIPITPMKSTPKVRKLTPKQLEKQLENQKRKEKEREERKLKKQQEKEMKQKLKEEREAQKNLERLERQKKKQAEIDQKLEEKKAKEEEKRKQEEKKLEEKKKKEEEKVKEKQKREEERLLKKEKKEEERKKAEEEEKKKMEKSAAAFASFFKKVPATTEQSKPVEEKANLLNNFMPFTLKKGMKLAPIVRQSLDEAARTELENSFERQCDEKQLYLQQLKTKDFIPKKSGKTFPASENIVEDDVIVIENEDIEEEVEKVGELLVTNNAPEKNIKPARAKLLQFVENRRPAYWGTWSKKSIFVTPKKPFAQDKIFDYEVDSDEEWEEEEPGESLHGSDDDKESEDEEYEVDNDVFVPHGYLSDEERGNSEDEALPAEEQKERLKQMDIQFKEDMKKKVKHLLPRMVTCFNPNDPSKKDDPVHNQVLHLLNQFAAVVVADKIPTSYNTDKGESDNLDDELCSELDDTLKTECSAKKNKRNKMKLPDEAVPDFIRLLHGNTKNRHYLVKEFITYWDKKLHPDIDVEAEVNVDRVRISMGNAIKKMKELATWQACPEEGAFQGRMCWWVLQEERDKHNLTDLPLPNNWVYNLKPAARRSKVQKPEVKKQVVPVEDCVAPSPEPVAADTLPKSVQGTLITKFTKVLTPDERQKQIAAEMQKVKENKEKMAAKKEATSPFSPSSAFFAKTAEPNKPSTSSNSANPAGGEPKKGRRVSLLFSVPRGQAIPSQRPAPAFNPVPVVPAKKDDQDVINLD</sequence>
<proteinExistence type="predicted"/>
<accession>A0A8S1D0K8</accession>
<gene>
    <name evidence="10" type="ORF">CLODIP_2_CD04579</name>
</gene>
<evidence type="ECO:0000313" key="10">
    <source>
        <dbReference type="EMBL" id="CAB3373772.1"/>
    </source>
</evidence>
<protein>
    <recommendedName>
        <fullName evidence="12">Chromatin assembly factor 1 subunit p150 C-terminal domain-containing protein</fullName>
    </recommendedName>
</protein>
<feature type="compositionally biased region" description="Polar residues" evidence="7">
    <location>
        <begin position="127"/>
        <end position="141"/>
    </location>
</feature>
<feature type="compositionally biased region" description="Acidic residues" evidence="7">
    <location>
        <begin position="492"/>
        <end position="505"/>
    </location>
</feature>
<evidence type="ECO:0000256" key="2">
    <source>
        <dbReference type="ARBA" id="ARBA00022705"/>
    </source>
</evidence>
<feature type="compositionally biased region" description="Basic and acidic residues" evidence="7">
    <location>
        <begin position="36"/>
        <end position="81"/>
    </location>
</feature>
<keyword evidence="6" id="KW-0539">Nucleus</keyword>
<keyword evidence="2" id="KW-0235">DNA replication</keyword>
<feature type="domain" description="Chromatin assembly factor 1 p150 subunit acidic region" evidence="8">
    <location>
        <begin position="247"/>
        <end position="338"/>
    </location>
</feature>
<feature type="compositionally biased region" description="Low complexity" evidence="7">
    <location>
        <begin position="825"/>
        <end position="839"/>
    </location>
</feature>
<comment type="caution">
    <text evidence="10">The sequence shown here is derived from an EMBL/GenBank/DDBJ whole genome shotgun (WGS) entry which is preliminary data.</text>
</comment>
<feature type="compositionally biased region" description="Acidic residues" evidence="7">
    <location>
        <begin position="473"/>
        <end position="484"/>
    </location>
</feature>
<dbReference type="AlphaFoldDB" id="A0A8S1D0K8"/>
<dbReference type="InterPro" id="IPR022043">
    <property type="entry name" value="CAF1A_DD"/>
</dbReference>
<dbReference type="GO" id="GO:0006260">
    <property type="term" value="P:DNA replication"/>
    <property type="evidence" value="ECO:0007669"/>
    <property type="project" value="UniProtKB-KW"/>
</dbReference>
<dbReference type="Pfam" id="PF12253">
    <property type="entry name" value="CAF1A_dimeriz"/>
    <property type="match status" value="1"/>
</dbReference>
<keyword evidence="3" id="KW-0227">DNA damage</keyword>
<dbReference type="InterPro" id="IPR021644">
    <property type="entry name" value="CAF-1_p150_acidic"/>
</dbReference>
<feature type="compositionally biased region" description="Basic and acidic residues" evidence="7">
    <location>
        <begin position="106"/>
        <end position="116"/>
    </location>
</feature>
<evidence type="ECO:0000259" key="9">
    <source>
        <dbReference type="Pfam" id="PF12253"/>
    </source>
</evidence>
<feature type="compositionally biased region" description="Low complexity" evidence="7">
    <location>
        <begin position="150"/>
        <end position="160"/>
    </location>
</feature>
<evidence type="ECO:0000256" key="4">
    <source>
        <dbReference type="ARBA" id="ARBA00023186"/>
    </source>
</evidence>
<feature type="region of interest" description="Disordered" evidence="7">
    <location>
        <begin position="812"/>
        <end position="904"/>
    </location>
</feature>